<dbReference type="PROSITE" id="PS00678">
    <property type="entry name" value="WD_REPEATS_1"/>
    <property type="match status" value="6"/>
</dbReference>
<keyword evidence="2" id="KW-0677">Repeat</keyword>
<dbReference type="Gene3D" id="2.130.10.10">
    <property type="entry name" value="YVTN repeat-like/Quinoprotein amine dehydrogenase"/>
    <property type="match status" value="6"/>
</dbReference>
<reference evidence="6" key="2">
    <citation type="submission" date="2015-01" db="EMBL/GenBank/DDBJ databases">
        <title>Evolutionary Origins and Diversification of the Mycorrhizal Mutualists.</title>
        <authorList>
            <consortium name="DOE Joint Genome Institute"/>
            <consortium name="Mycorrhizal Genomics Consortium"/>
            <person name="Kohler A."/>
            <person name="Kuo A."/>
            <person name="Nagy L.G."/>
            <person name="Floudas D."/>
            <person name="Copeland A."/>
            <person name="Barry K.W."/>
            <person name="Cichocki N."/>
            <person name="Veneault-Fourrey C."/>
            <person name="LaButti K."/>
            <person name="Lindquist E.A."/>
            <person name="Lipzen A."/>
            <person name="Lundell T."/>
            <person name="Morin E."/>
            <person name="Murat C."/>
            <person name="Riley R."/>
            <person name="Ohm R."/>
            <person name="Sun H."/>
            <person name="Tunlid A."/>
            <person name="Henrissat B."/>
            <person name="Grigoriev I.V."/>
            <person name="Hibbett D.S."/>
            <person name="Martin F."/>
        </authorList>
    </citation>
    <scope>NUCLEOTIDE SEQUENCE [LARGE SCALE GENOMIC DNA]</scope>
    <source>
        <strain evidence="6">h7</strain>
    </source>
</reference>
<feature type="repeat" description="WD" evidence="3">
    <location>
        <begin position="970"/>
        <end position="1011"/>
    </location>
</feature>
<dbReference type="Proteomes" id="UP000053424">
    <property type="component" value="Unassembled WGS sequence"/>
</dbReference>
<dbReference type="InterPro" id="IPR056884">
    <property type="entry name" value="NPHP3-like_N"/>
</dbReference>
<evidence type="ECO:0000259" key="4">
    <source>
        <dbReference type="PROSITE" id="PS50837"/>
    </source>
</evidence>
<feature type="repeat" description="WD" evidence="3">
    <location>
        <begin position="844"/>
        <end position="885"/>
    </location>
</feature>
<sequence length="1390" mass="153072">MQGSKSKFALAWQGMELLLKKVERCLDGTPAKGPVAAINALIDLKNAVGDNDDALRDTIDQVAKRLTAIDKSIDNGVPDTALARMKTFAETLQKEINELKEMSLKGLLIKLLESEVYNGAIAKCFKRIDEATKTLLLDIAWSTERKVYEIDSDIKKMLLQWLLRGRKAIYNTDLGGGLTREPCTEGTRMKIREDIIGWAMDSSPDSPSVFWLSGQAGSGKTTIAYTIAQHFDKLDRAKNSSPHTVLGGSFLCSRQFEETRERIRILPTLVYQLAQKSRSYAHALHKADRFDSYDKLSEQMEDLLSGPWQESEAERYDLPSYLIVIDALDEIESQEGSAFLEDLLKAIDACYLQGLKFFVTSRPDPNVARLCESLSPKVVRRLQDVPREDVKSDIAVYLQAKLPKLGRPDLDKVATQADGLFIFAATVVRYLTPHHSITQREQSMLLENLFSQKSVAGAQLLLIDELYQNILCQAFSGLPEDLRHTRLHILHTFLCTIERTSTSVAAALLSEPDDEIVDAVLRDLHAVLYIKDGQVLWYHSSFPDFIFTSTRSKFKADGHEMDMSCNAADQHALLTKACFDIMLSDNLGLRFNIGHISSSFILDDEDKELAARVNTNISDILKYASHYWASHLVQSQRMTVNRDDPSCYISNFCGAHVLFWIEAMHLLGSSGQCSVMLQHTRGWILKNAHEQAELAANINEAANFATYFVASPAALLTPHLYMSALATWSKDSGLSQQWKKQLTHIPFFTHLKARDVPLMIIKATSLLTSVAFSSDGTCIISGSWDNSVRIWDASSGDELKVLNGHTKVVTSVAFSSDSTHIVSGSWDKSLRVWDATSGAELKVLNGHTNYITSIALSANGTHIASGSWDKSVRVWNALSGDEMKVLNGHTESITSVTFSIDGNCIVSGSWDNSVRVWDSASGTVLRVLNGHTDSVYSVALSNDGSHIVSGSEDMSVRVWNALSGAELKMLNGHTKGVHSVKFSSNSTHIVSGSLDESVRMWDILSGAELKILNGHTNIVNSVNFSNDGTRIISCSWDESVRVWDATIEDDLKVLNGHVEDVNSVAFSSDDTCIISGSNDKSVRIWNASNGAQLKTLNGHTDIVTSIALSTDGTHIVSGSWDKSVRVWDASSGAELKVLNGHTQRVTSVAFSSDGTCIVSASEDFTLRMWDASSGVELKVFNGHTDDDKSVRVWDASSGAELKVLNGHTNFVTSVAFSKNTCIVSGSWDLSVRVWDAWSGAELKVLNGHVHHVTSVAFSSDGTRIVSGSKDSSVRVWDALSGAELQVLNGHIHFVNSVAFSNDGTRIVSGSRDESVQVSIAEPLSPPWTRTQDNWIVSLPERDRLMWVAHDGPVPLFLPYTLLIISRHGFVSINFQDCKIGQDWAGCYISG</sequence>
<dbReference type="InterPro" id="IPR036322">
    <property type="entry name" value="WD40_repeat_dom_sf"/>
</dbReference>
<dbReference type="InterPro" id="IPR015943">
    <property type="entry name" value="WD40/YVTN_repeat-like_dom_sf"/>
</dbReference>
<dbReference type="InterPro" id="IPR001680">
    <property type="entry name" value="WD40_rpt"/>
</dbReference>
<dbReference type="PRINTS" id="PR00320">
    <property type="entry name" value="GPROTEINBRPT"/>
</dbReference>
<feature type="repeat" description="WD" evidence="3">
    <location>
        <begin position="802"/>
        <end position="843"/>
    </location>
</feature>
<feature type="repeat" description="WD" evidence="3">
    <location>
        <begin position="1012"/>
        <end position="1053"/>
    </location>
</feature>
<dbReference type="SUPFAM" id="SSF50978">
    <property type="entry name" value="WD40 repeat-like"/>
    <property type="match status" value="2"/>
</dbReference>
<dbReference type="PROSITE" id="PS50837">
    <property type="entry name" value="NACHT"/>
    <property type="match status" value="1"/>
</dbReference>
<dbReference type="EMBL" id="KN831781">
    <property type="protein sequence ID" value="KIM40859.1"/>
    <property type="molecule type" value="Genomic_DNA"/>
</dbReference>
<feature type="repeat" description="WD" evidence="3">
    <location>
        <begin position="1287"/>
        <end position="1317"/>
    </location>
</feature>
<feature type="repeat" description="WD" evidence="3">
    <location>
        <begin position="886"/>
        <end position="927"/>
    </location>
</feature>
<dbReference type="Gene3D" id="3.40.50.300">
    <property type="entry name" value="P-loop containing nucleotide triphosphate hydrolases"/>
    <property type="match status" value="1"/>
</dbReference>
<dbReference type="GO" id="GO:1990234">
    <property type="term" value="C:transferase complex"/>
    <property type="evidence" value="ECO:0007669"/>
    <property type="project" value="UniProtKB-ARBA"/>
</dbReference>
<dbReference type="OrthoDB" id="3266532at2759"/>
<dbReference type="PROSITE" id="PS50082">
    <property type="entry name" value="WD_REPEATS_2"/>
    <property type="match status" value="13"/>
</dbReference>
<name>A0A0C3C9G1_HEBCY</name>
<dbReference type="InterPro" id="IPR020472">
    <property type="entry name" value="WD40_PAC1"/>
</dbReference>
<reference evidence="5 6" key="1">
    <citation type="submission" date="2014-04" db="EMBL/GenBank/DDBJ databases">
        <authorList>
            <consortium name="DOE Joint Genome Institute"/>
            <person name="Kuo A."/>
            <person name="Gay G."/>
            <person name="Dore J."/>
            <person name="Kohler A."/>
            <person name="Nagy L.G."/>
            <person name="Floudas D."/>
            <person name="Copeland A."/>
            <person name="Barry K.W."/>
            <person name="Cichocki N."/>
            <person name="Veneault-Fourrey C."/>
            <person name="LaButti K."/>
            <person name="Lindquist E.A."/>
            <person name="Lipzen A."/>
            <person name="Lundell T."/>
            <person name="Morin E."/>
            <person name="Murat C."/>
            <person name="Sun H."/>
            <person name="Tunlid A."/>
            <person name="Henrissat B."/>
            <person name="Grigoriev I.V."/>
            <person name="Hibbett D.S."/>
            <person name="Martin F."/>
            <person name="Nordberg H.P."/>
            <person name="Cantor M.N."/>
            <person name="Hua S.X."/>
        </authorList>
    </citation>
    <scope>NUCLEOTIDE SEQUENCE [LARGE SCALE GENOMIC DNA]</scope>
    <source>
        <strain evidence="6">h7</strain>
    </source>
</reference>
<dbReference type="InterPro" id="IPR018391">
    <property type="entry name" value="PQQ_b-propeller_rpt"/>
</dbReference>
<feature type="domain" description="NACHT" evidence="4">
    <location>
        <begin position="208"/>
        <end position="364"/>
    </location>
</feature>
<protein>
    <recommendedName>
        <fullName evidence="4">NACHT domain-containing protein</fullName>
    </recommendedName>
</protein>
<dbReference type="STRING" id="686832.A0A0C3C9G1"/>
<evidence type="ECO:0000256" key="2">
    <source>
        <dbReference type="ARBA" id="ARBA00022737"/>
    </source>
</evidence>
<organism evidence="5 6">
    <name type="scientific">Hebeloma cylindrosporum</name>
    <dbReference type="NCBI Taxonomy" id="76867"/>
    <lineage>
        <taxon>Eukaryota</taxon>
        <taxon>Fungi</taxon>
        <taxon>Dikarya</taxon>
        <taxon>Basidiomycota</taxon>
        <taxon>Agaricomycotina</taxon>
        <taxon>Agaricomycetes</taxon>
        <taxon>Agaricomycetidae</taxon>
        <taxon>Agaricales</taxon>
        <taxon>Agaricineae</taxon>
        <taxon>Hymenogastraceae</taxon>
        <taxon>Hebeloma</taxon>
    </lineage>
</organism>
<feature type="repeat" description="WD" evidence="3">
    <location>
        <begin position="1096"/>
        <end position="1137"/>
    </location>
</feature>
<feature type="repeat" description="WD" evidence="3">
    <location>
        <begin position="760"/>
        <end position="801"/>
    </location>
</feature>
<proteinExistence type="predicted"/>
<dbReference type="PANTHER" id="PTHR22847:SF637">
    <property type="entry name" value="WD REPEAT DOMAIN 5B"/>
    <property type="match status" value="1"/>
</dbReference>
<feature type="repeat" description="WD" evidence="3">
    <location>
        <begin position="1204"/>
        <end position="1244"/>
    </location>
</feature>
<evidence type="ECO:0000313" key="5">
    <source>
        <dbReference type="EMBL" id="KIM40859.1"/>
    </source>
</evidence>
<evidence type="ECO:0000256" key="3">
    <source>
        <dbReference type="PROSITE-ProRule" id="PRU00221"/>
    </source>
</evidence>
<keyword evidence="6" id="KW-1185">Reference proteome</keyword>
<dbReference type="SUPFAM" id="SSF52540">
    <property type="entry name" value="P-loop containing nucleoside triphosphate hydrolases"/>
    <property type="match status" value="1"/>
</dbReference>
<feature type="repeat" description="WD" evidence="3">
    <location>
        <begin position="1245"/>
        <end position="1286"/>
    </location>
</feature>
<dbReference type="SMART" id="SM00320">
    <property type="entry name" value="WD40"/>
    <property type="match status" value="13"/>
</dbReference>
<dbReference type="GO" id="GO:0005634">
    <property type="term" value="C:nucleus"/>
    <property type="evidence" value="ECO:0007669"/>
    <property type="project" value="TreeGrafter"/>
</dbReference>
<feature type="repeat" description="WD" evidence="3">
    <location>
        <begin position="1054"/>
        <end position="1095"/>
    </location>
</feature>
<accession>A0A0C3C9G1</accession>
<gene>
    <name evidence="5" type="ORF">M413DRAFT_72500</name>
</gene>
<dbReference type="PANTHER" id="PTHR22847">
    <property type="entry name" value="WD40 REPEAT PROTEIN"/>
    <property type="match status" value="1"/>
</dbReference>
<feature type="repeat" description="WD" evidence="3">
    <location>
        <begin position="928"/>
        <end position="969"/>
    </location>
</feature>
<keyword evidence="1 3" id="KW-0853">WD repeat</keyword>
<dbReference type="InterPro" id="IPR027417">
    <property type="entry name" value="P-loop_NTPase"/>
</dbReference>
<dbReference type="Pfam" id="PF00400">
    <property type="entry name" value="WD40"/>
    <property type="match status" value="13"/>
</dbReference>
<evidence type="ECO:0000313" key="6">
    <source>
        <dbReference type="Proteomes" id="UP000053424"/>
    </source>
</evidence>
<evidence type="ECO:0000256" key="1">
    <source>
        <dbReference type="ARBA" id="ARBA00022574"/>
    </source>
</evidence>
<dbReference type="InterPro" id="IPR007111">
    <property type="entry name" value="NACHT_NTPase"/>
</dbReference>
<dbReference type="InterPro" id="IPR019775">
    <property type="entry name" value="WD40_repeat_CS"/>
</dbReference>
<dbReference type="SMART" id="SM00564">
    <property type="entry name" value="PQQ"/>
    <property type="match status" value="8"/>
</dbReference>
<dbReference type="PROSITE" id="PS50294">
    <property type="entry name" value="WD_REPEATS_REGION"/>
    <property type="match status" value="13"/>
</dbReference>
<dbReference type="CDD" id="cd00200">
    <property type="entry name" value="WD40"/>
    <property type="match status" value="2"/>
</dbReference>
<dbReference type="HOGENOM" id="CLU_000288_6_3_1"/>
<dbReference type="Pfam" id="PF24883">
    <property type="entry name" value="NPHP3_N"/>
    <property type="match status" value="1"/>
</dbReference>
<feature type="repeat" description="WD" evidence="3">
    <location>
        <begin position="1138"/>
        <end position="1179"/>
    </location>
</feature>